<keyword evidence="3" id="KW-1185">Reference proteome</keyword>
<name>A0AAD9HN27_9PEZI</name>
<dbReference type="Proteomes" id="UP001232148">
    <property type="component" value="Unassembled WGS sequence"/>
</dbReference>
<evidence type="ECO:0000313" key="3">
    <source>
        <dbReference type="Proteomes" id="UP001232148"/>
    </source>
</evidence>
<reference evidence="2" key="1">
    <citation type="submission" date="2021-06" db="EMBL/GenBank/DDBJ databases">
        <title>Comparative genomics, transcriptomics and evolutionary studies reveal genomic signatures of adaptation to plant cell wall in hemibiotrophic fungi.</title>
        <authorList>
            <consortium name="DOE Joint Genome Institute"/>
            <person name="Baroncelli R."/>
            <person name="Diaz J.F."/>
            <person name="Benocci T."/>
            <person name="Peng M."/>
            <person name="Battaglia E."/>
            <person name="Haridas S."/>
            <person name="Andreopoulos W."/>
            <person name="Labutti K."/>
            <person name="Pangilinan J."/>
            <person name="Floch G.L."/>
            <person name="Makela M.R."/>
            <person name="Henrissat B."/>
            <person name="Grigoriev I.V."/>
            <person name="Crouch J.A."/>
            <person name="De Vries R.P."/>
            <person name="Sukno S.A."/>
            <person name="Thon M.R."/>
        </authorList>
    </citation>
    <scope>NUCLEOTIDE SEQUENCE</scope>
    <source>
        <strain evidence="2">MAFF235873</strain>
    </source>
</reference>
<gene>
    <name evidence="2" type="ORF">LX32DRAFT_636531</name>
</gene>
<sequence length="51" mass="5495">MLLPSKLLIVSLTSHGVVAFSYLITIPGAPDSMRDCTKCQPHACDEPVTTH</sequence>
<evidence type="ECO:0000313" key="2">
    <source>
        <dbReference type="EMBL" id="KAK2032146.1"/>
    </source>
</evidence>
<organism evidence="2 3">
    <name type="scientific">Colletotrichum zoysiae</name>
    <dbReference type="NCBI Taxonomy" id="1216348"/>
    <lineage>
        <taxon>Eukaryota</taxon>
        <taxon>Fungi</taxon>
        <taxon>Dikarya</taxon>
        <taxon>Ascomycota</taxon>
        <taxon>Pezizomycotina</taxon>
        <taxon>Sordariomycetes</taxon>
        <taxon>Hypocreomycetidae</taxon>
        <taxon>Glomerellales</taxon>
        <taxon>Glomerellaceae</taxon>
        <taxon>Colletotrichum</taxon>
        <taxon>Colletotrichum graminicola species complex</taxon>
    </lineage>
</organism>
<comment type="caution">
    <text evidence="2">The sequence shown here is derived from an EMBL/GenBank/DDBJ whole genome shotgun (WGS) entry which is preliminary data.</text>
</comment>
<feature type="signal peptide" evidence="1">
    <location>
        <begin position="1"/>
        <end position="19"/>
    </location>
</feature>
<feature type="chain" id="PRO_5041902040" evidence="1">
    <location>
        <begin position="20"/>
        <end position="51"/>
    </location>
</feature>
<dbReference type="EMBL" id="MU842833">
    <property type="protein sequence ID" value="KAK2032146.1"/>
    <property type="molecule type" value="Genomic_DNA"/>
</dbReference>
<accession>A0AAD9HN27</accession>
<protein>
    <submittedName>
        <fullName evidence="2">Uncharacterized protein</fullName>
    </submittedName>
</protein>
<keyword evidence="1" id="KW-0732">Signal</keyword>
<proteinExistence type="predicted"/>
<evidence type="ECO:0000256" key="1">
    <source>
        <dbReference type="SAM" id="SignalP"/>
    </source>
</evidence>
<dbReference type="AlphaFoldDB" id="A0AAD9HN27"/>